<accession>A0A1F4U0Q3</accession>
<dbReference type="Pfam" id="PF04266">
    <property type="entry name" value="ASCH"/>
    <property type="match status" value="1"/>
</dbReference>
<evidence type="ECO:0000259" key="1">
    <source>
        <dbReference type="SMART" id="SM01022"/>
    </source>
</evidence>
<reference evidence="2 3" key="1">
    <citation type="journal article" date="2016" name="Nat. Commun.">
        <title>Thousands of microbial genomes shed light on interconnected biogeochemical processes in an aquifer system.</title>
        <authorList>
            <person name="Anantharaman K."/>
            <person name="Brown C.T."/>
            <person name="Hug L.A."/>
            <person name="Sharon I."/>
            <person name="Castelle C.J."/>
            <person name="Probst A.J."/>
            <person name="Thomas B.C."/>
            <person name="Singh A."/>
            <person name="Wilkins M.J."/>
            <person name="Karaoz U."/>
            <person name="Brodie E.L."/>
            <person name="Williams K.H."/>
            <person name="Hubbard S.S."/>
            <person name="Banfield J.F."/>
        </authorList>
    </citation>
    <scope>NUCLEOTIDE SEQUENCE [LARGE SCALE GENOMIC DNA]</scope>
</reference>
<evidence type="ECO:0000313" key="3">
    <source>
        <dbReference type="Proteomes" id="UP000178270"/>
    </source>
</evidence>
<feature type="domain" description="ASCH" evidence="1">
    <location>
        <begin position="4"/>
        <end position="107"/>
    </location>
</feature>
<evidence type="ECO:0000313" key="2">
    <source>
        <dbReference type="EMBL" id="OGC38420.1"/>
    </source>
</evidence>
<dbReference type="InterPro" id="IPR007374">
    <property type="entry name" value="ASCH_domain"/>
</dbReference>
<dbReference type="SMART" id="SM01022">
    <property type="entry name" value="ASCH"/>
    <property type="match status" value="1"/>
</dbReference>
<dbReference type="EMBL" id="MEUS01000031">
    <property type="protein sequence ID" value="OGC38420.1"/>
    <property type="molecule type" value="Genomic_DNA"/>
</dbReference>
<dbReference type="Gene3D" id="2.30.130.30">
    <property type="entry name" value="Hypothetical protein"/>
    <property type="match status" value="1"/>
</dbReference>
<comment type="caution">
    <text evidence="2">The sequence shown here is derived from an EMBL/GenBank/DDBJ whole genome shotgun (WGS) entry which is preliminary data.</text>
</comment>
<dbReference type="AlphaFoldDB" id="A0A1F4U0Q3"/>
<dbReference type="Proteomes" id="UP000178270">
    <property type="component" value="Unassembled WGS sequence"/>
</dbReference>
<gene>
    <name evidence="2" type="ORF">A3K42_00245</name>
</gene>
<dbReference type="InterPro" id="IPR015947">
    <property type="entry name" value="PUA-like_sf"/>
</dbReference>
<name>A0A1F4U0Q3_UNCKA</name>
<protein>
    <recommendedName>
        <fullName evidence="1">ASCH domain-containing protein</fullName>
    </recommendedName>
</protein>
<organism evidence="2 3">
    <name type="scientific">candidate division WWE3 bacterium RBG_13_37_7</name>
    <dbReference type="NCBI Taxonomy" id="1802609"/>
    <lineage>
        <taxon>Bacteria</taxon>
        <taxon>Katanobacteria</taxon>
    </lineage>
</organism>
<dbReference type="SUPFAM" id="SSF88697">
    <property type="entry name" value="PUA domain-like"/>
    <property type="match status" value="1"/>
</dbReference>
<proteinExistence type="predicted"/>
<sequence>MKKLKFAQNLVPLVLDGSKTTTWRLFDDKNLSLGDRLEFINAETGEKFAQAEIVNMREKVLGDITEKDFTGHEMYKSKKEMLSTYEGYYGNAVDWDTVVKIIKFKLL</sequence>